<feature type="domain" description="HTH tetR-type" evidence="3">
    <location>
        <begin position="6"/>
        <end position="64"/>
    </location>
</feature>
<gene>
    <name evidence="4" type="ORF">NE686_09375</name>
</gene>
<evidence type="ECO:0000313" key="5">
    <source>
        <dbReference type="Proteomes" id="UP001524478"/>
    </source>
</evidence>
<reference evidence="4 5" key="1">
    <citation type="submission" date="2022-06" db="EMBL/GenBank/DDBJ databases">
        <title>Isolation of gut microbiota from human fecal samples.</title>
        <authorList>
            <person name="Pamer E.G."/>
            <person name="Barat B."/>
            <person name="Waligurski E."/>
            <person name="Medina S."/>
            <person name="Paddock L."/>
            <person name="Mostad J."/>
        </authorList>
    </citation>
    <scope>NUCLEOTIDE SEQUENCE [LARGE SCALE GENOMIC DNA]</scope>
    <source>
        <strain evidence="4 5">DFI.7.95</strain>
    </source>
</reference>
<protein>
    <submittedName>
        <fullName evidence="4">TetR/AcrR family transcriptional regulator</fullName>
    </submittedName>
</protein>
<comment type="caution">
    <text evidence="4">The sequence shown here is derived from an EMBL/GenBank/DDBJ whole genome shotgun (WGS) entry which is preliminary data.</text>
</comment>
<proteinExistence type="predicted"/>
<dbReference type="InterPro" id="IPR001647">
    <property type="entry name" value="HTH_TetR"/>
</dbReference>
<sequence length="201" mass="23242">MRENDLNTEEKILLAAIELFPVKGDMTTREIANLAGVNVAAINYHFKSKDNLMKAVEKHYSSMLYDIQNEIINDPSTTLEDKLIIWANHLMEFMFKWPALITVVSSLILQDKEYNPEIINKFFRDVELKDKIQDIISKITGIEDIDTLNYKYIQLFSGVLGPIIFQVLPMISGMKGIFIDFSLEEERMKYIKNLVTSILDK</sequence>
<dbReference type="Gene3D" id="1.10.357.10">
    <property type="entry name" value="Tetracycline Repressor, domain 2"/>
    <property type="match status" value="1"/>
</dbReference>
<dbReference type="RefSeq" id="WP_256311302.1">
    <property type="nucleotide sequence ID" value="NZ_CP172320.1"/>
</dbReference>
<feature type="DNA-binding region" description="H-T-H motif" evidence="2">
    <location>
        <begin position="27"/>
        <end position="46"/>
    </location>
</feature>
<keyword evidence="1 2" id="KW-0238">DNA-binding</keyword>
<dbReference type="Pfam" id="PF00440">
    <property type="entry name" value="TetR_N"/>
    <property type="match status" value="1"/>
</dbReference>
<dbReference type="Proteomes" id="UP001524478">
    <property type="component" value="Unassembled WGS sequence"/>
</dbReference>
<evidence type="ECO:0000313" key="4">
    <source>
        <dbReference type="EMBL" id="MCQ4923294.1"/>
    </source>
</evidence>
<keyword evidence="5" id="KW-1185">Reference proteome</keyword>
<evidence type="ECO:0000259" key="3">
    <source>
        <dbReference type="PROSITE" id="PS50977"/>
    </source>
</evidence>
<accession>A0ABT1SA16</accession>
<evidence type="ECO:0000256" key="2">
    <source>
        <dbReference type="PROSITE-ProRule" id="PRU00335"/>
    </source>
</evidence>
<name>A0ABT1SA16_9FIRM</name>
<dbReference type="InterPro" id="IPR009057">
    <property type="entry name" value="Homeodomain-like_sf"/>
</dbReference>
<dbReference type="PROSITE" id="PS50977">
    <property type="entry name" value="HTH_TETR_2"/>
    <property type="match status" value="1"/>
</dbReference>
<dbReference type="SUPFAM" id="SSF46689">
    <property type="entry name" value="Homeodomain-like"/>
    <property type="match status" value="1"/>
</dbReference>
<organism evidence="4 5">
    <name type="scientific">Tissierella carlieri</name>
    <dbReference type="NCBI Taxonomy" id="689904"/>
    <lineage>
        <taxon>Bacteria</taxon>
        <taxon>Bacillati</taxon>
        <taxon>Bacillota</taxon>
        <taxon>Tissierellia</taxon>
        <taxon>Tissierellales</taxon>
        <taxon>Tissierellaceae</taxon>
        <taxon>Tissierella</taxon>
    </lineage>
</organism>
<dbReference type="EMBL" id="JANGAC010000006">
    <property type="protein sequence ID" value="MCQ4923294.1"/>
    <property type="molecule type" value="Genomic_DNA"/>
</dbReference>
<evidence type="ECO:0000256" key="1">
    <source>
        <dbReference type="ARBA" id="ARBA00023125"/>
    </source>
</evidence>